<dbReference type="InterPro" id="IPR008471">
    <property type="entry name" value="MnmC-like_methylTransf"/>
</dbReference>
<reference evidence="2 3" key="1">
    <citation type="submission" date="2019-02" db="EMBL/GenBank/DDBJ databases">
        <title>Deep-cultivation of Planctomycetes and their phenomic and genomic characterization uncovers novel biology.</title>
        <authorList>
            <person name="Wiegand S."/>
            <person name="Jogler M."/>
            <person name="Boedeker C."/>
            <person name="Pinto D."/>
            <person name="Vollmers J."/>
            <person name="Rivas-Marin E."/>
            <person name="Kohn T."/>
            <person name="Peeters S.H."/>
            <person name="Heuer A."/>
            <person name="Rast P."/>
            <person name="Oberbeckmann S."/>
            <person name="Bunk B."/>
            <person name="Jeske O."/>
            <person name="Meyerdierks A."/>
            <person name="Storesund J.E."/>
            <person name="Kallscheuer N."/>
            <person name="Luecker S."/>
            <person name="Lage O.M."/>
            <person name="Pohl T."/>
            <person name="Merkel B.J."/>
            <person name="Hornburger P."/>
            <person name="Mueller R.-W."/>
            <person name="Bruemmer F."/>
            <person name="Labrenz M."/>
            <person name="Spormann A.M."/>
            <person name="Op Den Camp H."/>
            <person name="Overmann J."/>
            <person name="Amann R."/>
            <person name="Jetten M.S.M."/>
            <person name="Mascher T."/>
            <person name="Medema M.H."/>
            <person name="Devos D.P."/>
            <person name="Kaster A.-K."/>
            <person name="Ovreas L."/>
            <person name="Rohde M."/>
            <person name="Galperin M.Y."/>
            <person name="Jogler C."/>
        </authorList>
    </citation>
    <scope>NUCLEOTIDE SEQUENCE [LARGE SCALE GENOMIC DNA]</scope>
    <source>
        <strain evidence="2 3">Pla22</strain>
    </source>
</reference>
<dbReference type="AlphaFoldDB" id="A0A5C5WU48"/>
<dbReference type="EMBL" id="SJPI01000001">
    <property type="protein sequence ID" value="TWT53641.1"/>
    <property type="molecule type" value="Genomic_DNA"/>
</dbReference>
<name>A0A5C5WU48_9BACT</name>
<dbReference type="SUPFAM" id="SSF53335">
    <property type="entry name" value="S-adenosyl-L-methionine-dependent methyltransferases"/>
    <property type="match status" value="1"/>
</dbReference>
<organism evidence="2 3">
    <name type="scientific">Rubripirellula amarantea</name>
    <dbReference type="NCBI Taxonomy" id="2527999"/>
    <lineage>
        <taxon>Bacteria</taxon>
        <taxon>Pseudomonadati</taxon>
        <taxon>Planctomycetota</taxon>
        <taxon>Planctomycetia</taxon>
        <taxon>Pirellulales</taxon>
        <taxon>Pirellulaceae</taxon>
        <taxon>Rubripirellula</taxon>
    </lineage>
</organism>
<evidence type="ECO:0000313" key="2">
    <source>
        <dbReference type="EMBL" id="TWT53641.1"/>
    </source>
</evidence>
<dbReference type="OrthoDB" id="9786494at2"/>
<dbReference type="PANTHER" id="PTHR39963">
    <property type="entry name" value="SLL0983 PROTEIN"/>
    <property type="match status" value="1"/>
</dbReference>
<dbReference type="GO" id="GO:0016645">
    <property type="term" value="F:oxidoreductase activity, acting on the CH-NH group of donors"/>
    <property type="evidence" value="ECO:0007669"/>
    <property type="project" value="InterPro"/>
</dbReference>
<dbReference type="Gene3D" id="3.40.50.150">
    <property type="entry name" value="Vaccinia Virus protein VP39"/>
    <property type="match status" value="1"/>
</dbReference>
<dbReference type="Proteomes" id="UP000316598">
    <property type="component" value="Unassembled WGS sequence"/>
</dbReference>
<evidence type="ECO:0000259" key="1">
    <source>
        <dbReference type="Pfam" id="PF05430"/>
    </source>
</evidence>
<evidence type="ECO:0000313" key="3">
    <source>
        <dbReference type="Proteomes" id="UP000316598"/>
    </source>
</evidence>
<feature type="domain" description="MnmC-like methyltransferase" evidence="1">
    <location>
        <begin position="141"/>
        <end position="248"/>
    </location>
</feature>
<dbReference type="Pfam" id="PF05430">
    <property type="entry name" value="Methyltransf_30"/>
    <property type="match status" value="1"/>
</dbReference>
<keyword evidence="3" id="KW-1185">Reference proteome</keyword>
<sequence>MNQIPIRPTYPSRHPALKVLVTDDGSRTLVDPDTQIAFHSGCGAIAETRHVYLNNSMVATRLGLQKPTQVLEFGLGTGMAMFMTLDVAMSHNAPLTYVAIDRDWLSADVLPALILDQSLAKKDLVQQYSRWRSSISDWTTGQRHVWHVDDKCRIDIVIDDFAIAVSSLVSSNERFEAIYFDPFDPAESPEAWTPAITDAANELLTDDGYLTTYCVNRNVRDTFAQSGFDVYRVPGPHGGKRQVMVASKTKLGSVGNANLKSKAWPPVD</sequence>
<dbReference type="PANTHER" id="PTHR39963:SF1">
    <property type="entry name" value="MNMC-LIKE METHYLTRANSFERASE DOMAIN-CONTAINING PROTEIN"/>
    <property type="match status" value="1"/>
</dbReference>
<comment type="caution">
    <text evidence="2">The sequence shown here is derived from an EMBL/GenBank/DDBJ whole genome shotgun (WGS) entry which is preliminary data.</text>
</comment>
<accession>A0A5C5WU48</accession>
<dbReference type="InterPro" id="IPR029063">
    <property type="entry name" value="SAM-dependent_MTases_sf"/>
</dbReference>
<protein>
    <submittedName>
        <fullName evidence="2">tRNA 5-methylaminomethyl-2-thiouridine biosynthesis bifunctional protein MnmC</fullName>
    </submittedName>
</protein>
<proteinExistence type="predicted"/>
<dbReference type="RefSeq" id="WP_146513821.1">
    <property type="nucleotide sequence ID" value="NZ_SJPI01000001.1"/>
</dbReference>
<gene>
    <name evidence="2" type="primary">mnmC</name>
    <name evidence="2" type="ORF">Pla22_12710</name>
</gene>